<evidence type="ECO:0000256" key="4">
    <source>
        <dbReference type="ARBA" id="ARBA00023136"/>
    </source>
</evidence>
<dbReference type="PANTHER" id="PTHR37422">
    <property type="entry name" value="TEICHURONIC ACID BIOSYNTHESIS PROTEIN TUAE"/>
    <property type="match status" value="1"/>
</dbReference>
<feature type="transmembrane region" description="Helical" evidence="5">
    <location>
        <begin position="39"/>
        <end position="60"/>
    </location>
</feature>
<accession>A0A9Q3S0S5</accession>
<protein>
    <submittedName>
        <fullName evidence="7">O-antigen ligase family protein</fullName>
    </submittedName>
</protein>
<feature type="transmembrane region" description="Helical" evidence="5">
    <location>
        <begin position="229"/>
        <end position="246"/>
    </location>
</feature>
<dbReference type="EMBL" id="JAHVKP010000001">
    <property type="protein sequence ID" value="MBY6217878.1"/>
    <property type="molecule type" value="Genomic_DNA"/>
</dbReference>
<dbReference type="AlphaFoldDB" id="A0A9Q3S0S5"/>
<feature type="transmembrane region" description="Helical" evidence="5">
    <location>
        <begin position="442"/>
        <end position="458"/>
    </location>
</feature>
<evidence type="ECO:0000313" key="8">
    <source>
        <dbReference type="Proteomes" id="UP000824927"/>
    </source>
</evidence>
<feature type="transmembrane region" description="Helical" evidence="5">
    <location>
        <begin position="153"/>
        <end position="173"/>
    </location>
</feature>
<keyword evidence="2 5" id="KW-0812">Transmembrane</keyword>
<dbReference type="PANTHER" id="PTHR37422:SF21">
    <property type="entry name" value="EXOQ-LIKE PROTEIN"/>
    <property type="match status" value="1"/>
</dbReference>
<keyword evidence="3 5" id="KW-1133">Transmembrane helix</keyword>
<gene>
    <name evidence="7" type="ORF">KUV31_05930</name>
</gene>
<comment type="subcellular location">
    <subcellularLocation>
        <location evidence="1">Membrane</location>
        <topology evidence="1">Multi-pass membrane protein</topology>
    </subcellularLocation>
</comment>
<evidence type="ECO:0000256" key="3">
    <source>
        <dbReference type="ARBA" id="ARBA00022989"/>
    </source>
</evidence>
<dbReference type="InterPro" id="IPR051533">
    <property type="entry name" value="WaaL-like"/>
</dbReference>
<feature type="transmembrane region" description="Helical" evidence="5">
    <location>
        <begin position="12"/>
        <end position="33"/>
    </location>
</feature>
<feature type="domain" description="O-antigen ligase-related" evidence="6">
    <location>
        <begin position="235"/>
        <end position="394"/>
    </location>
</feature>
<keyword evidence="7" id="KW-0436">Ligase</keyword>
<evidence type="ECO:0000256" key="1">
    <source>
        <dbReference type="ARBA" id="ARBA00004141"/>
    </source>
</evidence>
<feature type="transmembrane region" description="Helical" evidence="5">
    <location>
        <begin position="291"/>
        <end position="311"/>
    </location>
</feature>
<sequence length="464" mass="50152">MTAVQKQKRASSLVAKAWIFLGVFALLVAFTGGASRYDAIQIVPLRALSCLMLIPAIYYLSMQDLRKNWVLLSLLGGLVLHTAVQLVPLPPSIWQGLPGREVIVLLDEAVGLHDAWRPLTMTPMRTWNALGALIVPITGLLLAISLAASARVLLHLVAGLGVLNAVLGLLQVVSGRFSSLYLYEVTNRGGVVGIFANENHSGIFAACSMLVVARLAIQARADRNPKWMGIIYPGAFALILFAALVGGSRAGFAASLGAAFVSLGMFALSSKTGKKRSGVDPIRACMDRHPAITTAVPLIAVLATVSAFVFLGRASAFADLLARDSFADLRWELYPVLGEMLRTFWFVGSGFGSFEQVYRMFEPTDLLMPRYVNQAHNDWVQLLIEGGVVAGVFLVTALLWVAKAIWKLTSVPSERGTALSWIGLFAIIGGASLIDYPLRTPLFQIICVWLLLALSRDYRGQVAT</sequence>
<reference evidence="7" key="1">
    <citation type="submission" date="2021-06" db="EMBL/GenBank/DDBJ databases">
        <title>50 bacteria genomes isolated from Dapeng, Shenzhen, China.</title>
        <authorList>
            <person name="Zheng W."/>
            <person name="Yu S."/>
            <person name="Huang Y."/>
        </authorList>
    </citation>
    <scope>NUCLEOTIDE SEQUENCE</scope>
    <source>
        <strain evidence="7">DP4N28-2</strain>
    </source>
</reference>
<evidence type="ECO:0000256" key="5">
    <source>
        <dbReference type="SAM" id="Phobius"/>
    </source>
</evidence>
<dbReference type="GO" id="GO:0016874">
    <property type="term" value="F:ligase activity"/>
    <property type="evidence" value="ECO:0007669"/>
    <property type="project" value="UniProtKB-KW"/>
</dbReference>
<evidence type="ECO:0000259" key="6">
    <source>
        <dbReference type="Pfam" id="PF04932"/>
    </source>
</evidence>
<dbReference type="GO" id="GO:0016020">
    <property type="term" value="C:membrane"/>
    <property type="evidence" value="ECO:0007669"/>
    <property type="project" value="UniProtKB-SubCell"/>
</dbReference>
<keyword evidence="4 5" id="KW-0472">Membrane</keyword>
<evidence type="ECO:0000256" key="2">
    <source>
        <dbReference type="ARBA" id="ARBA00022692"/>
    </source>
</evidence>
<feature type="transmembrane region" description="Helical" evidence="5">
    <location>
        <begin position="200"/>
        <end position="217"/>
    </location>
</feature>
<feature type="transmembrane region" description="Helical" evidence="5">
    <location>
        <begin position="126"/>
        <end position="146"/>
    </location>
</feature>
<feature type="transmembrane region" description="Helical" evidence="5">
    <location>
        <begin position="418"/>
        <end position="436"/>
    </location>
</feature>
<proteinExistence type="predicted"/>
<feature type="transmembrane region" description="Helical" evidence="5">
    <location>
        <begin position="69"/>
        <end position="87"/>
    </location>
</feature>
<dbReference type="InterPro" id="IPR007016">
    <property type="entry name" value="O-antigen_ligase-rel_domated"/>
</dbReference>
<comment type="caution">
    <text evidence="7">The sequence shown here is derived from an EMBL/GenBank/DDBJ whole genome shotgun (WGS) entry which is preliminary data.</text>
</comment>
<evidence type="ECO:0000313" key="7">
    <source>
        <dbReference type="EMBL" id="MBY6217878.1"/>
    </source>
</evidence>
<dbReference type="Pfam" id="PF04932">
    <property type="entry name" value="Wzy_C"/>
    <property type="match status" value="1"/>
</dbReference>
<dbReference type="RefSeq" id="WP_222404870.1">
    <property type="nucleotide sequence ID" value="NZ_JAHVKP010000001.1"/>
</dbReference>
<organism evidence="7 8">
    <name type="scientific">Qipengyuania aquimaris</name>
    <dbReference type="NCBI Taxonomy" id="255984"/>
    <lineage>
        <taxon>Bacteria</taxon>
        <taxon>Pseudomonadati</taxon>
        <taxon>Pseudomonadota</taxon>
        <taxon>Alphaproteobacteria</taxon>
        <taxon>Sphingomonadales</taxon>
        <taxon>Erythrobacteraceae</taxon>
        <taxon>Qipengyuania</taxon>
    </lineage>
</organism>
<dbReference type="Proteomes" id="UP000824927">
    <property type="component" value="Unassembled WGS sequence"/>
</dbReference>
<name>A0A9Q3S0S5_9SPHN</name>
<feature type="transmembrane region" description="Helical" evidence="5">
    <location>
        <begin position="252"/>
        <end position="270"/>
    </location>
</feature>
<feature type="transmembrane region" description="Helical" evidence="5">
    <location>
        <begin position="379"/>
        <end position="406"/>
    </location>
</feature>